<dbReference type="Gene3D" id="2.10.50.10">
    <property type="entry name" value="Tumor Necrosis Factor Receptor, subunit A, domain 2"/>
    <property type="match status" value="1"/>
</dbReference>
<comment type="caution">
    <text evidence="1">The sequence shown here is derived from an EMBL/GenBank/DDBJ whole genome shotgun (WGS) entry which is preliminary data.</text>
</comment>
<gene>
    <name evidence="1" type="ORF">THRCLA_22041</name>
</gene>
<dbReference type="PANTHER" id="PTHR47236">
    <property type="entry name" value="GENE, 32742-RELATED-RELATED"/>
    <property type="match status" value="1"/>
</dbReference>
<protein>
    <submittedName>
        <fullName evidence="1">Uncharacterized protein</fullName>
    </submittedName>
</protein>
<reference evidence="1 2" key="1">
    <citation type="journal article" date="2014" name="Genome Biol. Evol.">
        <title>The secreted proteins of Achlya hypogyna and Thraustotheca clavata identify the ancestral oomycete secretome and reveal gene acquisitions by horizontal gene transfer.</title>
        <authorList>
            <person name="Misner I."/>
            <person name="Blouin N."/>
            <person name="Leonard G."/>
            <person name="Richards T.A."/>
            <person name="Lane C.E."/>
        </authorList>
    </citation>
    <scope>NUCLEOTIDE SEQUENCE [LARGE SCALE GENOMIC DNA]</scope>
    <source>
        <strain evidence="1 2">ATCC 34112</strain>
    </source>
</reference>
<dbReference type="AlphaFoldDB" id="A0A1V9ZD70"/>
<dbReference type="PANTHER" id="PTHR47236:SF4">
    <property type="entry name" value="GENE 9195-RELATED"/>
    <property type="match status" value="1"/>
</dbReference>
<accession>A0A1V9ZD70</accession>
<evidence type="ECO:0000313" key="2">
    <source>
        <dbReference type="Proteomes" id="UP000243217"/>
    </source>
</evidence>
<dbReference type="STRING" id="74557.A0A1V9ZD70"/>
<organism evidence="1 2">
    <name type="scientific">Thraustotheca clavata</name>
    <dbReference type="NCBI Taxonomy" id="74557"/>
    <lineage>
        <taxon>Eukaryota</taxon>
        <taxon>Sar</taxon>
        <taxon>Stramenopiles</taxon>
        <taxon>Oomycota</taxon>
        <taxon>Saprolegniomycetes</taxon>
        <taxon>Saprolegniales</taxon>
        <taxon>Achlyaceae</taxon>
        <taxon>Thraustotheca</taxon>
    </lineage>
</organism>
<dbReference type="EMBL" id="JNBS01002002">
    <property type="protein sequence ID" value="OQR95945.1"/>
    <property type="molecule type" value="Genomic_DNA"/>
</dbReference>
<dbReference type="SMART" id="SM01411">
    <property type="entry name" value="Ephrin_rec_like"/>
    <property type="match status" value="7"/>
</dbReference>
<dbReference type="OrthoDB" id="439917at2759"/>
<evidence type="ECO:0000313" key="1">
    <source>
        <dbReference type="EMBL" id="OQR95945.1"/>
    </source>
</evidence>
<sequence length="977" mass="101761">MLWTLLLSIVDATCVVQQGFYIPTLSTLNSDCSERLPCPPGSYCRNNQVQSCPPGVYGNKSELSTPHCSGLCPSGHYCPRGTIIPLPCGSPEVYCPLGSVTTIPVPAGYYSLGVDVTQRESIALCEPGFYCDLGTMSPCPSGTFGATPGLMTPTCSDICPAGSYCPEGSEMPTPCPSGTFGSTTGLAISTCSGLCPNAYYCPPGTINPIVCPDDSICPSGSSTSQIVDPGMYRAITIDPLNNVHGDLPIRTLLHKRSCFGKCPAGSFCPLGTITPTPCNDPSNYCPINTYTLLPVGVGNYSIPENSQYLSSQKACEPGYYCTGGIRTLCPPGTFGNDFGLSSASCSGLCAPGYFCPAGSKISTAHECGDPGVFCPQGSSQPQKISKGNCGQGLSSTTQSSQSIAPAGSFAFEGQCYLCPGGTCGSEVGLISPSCSGICAAGYFCPPGSISPQQNHCGLGFYCPSASAQPTHVTQGYYTYITTTDSCGPGQYRSPSTSLASNLLTSWSAIQVNYGDALFPFGACVPCPLGTFKPGSGDSAALCQPCPMYTSTSSSDRTTCNCFRLPGGISYDNTAQTLHFDGSTCSAIPLTQLVSSLIPANTSYTKYQQMPCEPGFYCVQGGKFPCPAGSYGPNWFETRPLCAGLCQAGYYCPVGSPHNAMISCGAPFLYCPAGSPYPDSVGTGYYSVSSILGLNSDPTLRDIQMPCEPGYFCRYGLKYPCPGGRYGSAVQETSSLCTGLCRRGYYCPPGSTSPTQIPCGSSSVVCRAGSAYPIAVSSGYYSGGDTLLTEARNRDSTRWYQKPCPLGSYCVNGIQYLCPGGTFGGIQALSTKLCSGLCAPGYYCPPGSFSAQQFACGASNVYCPAGSSLPIPVKVGYYTIGNINSTRVDQRSCEIGSFCSRGIIYECPSGTYGDSPGLTDETCSGWCSAGYYCPPGTTLPTSLPCNETSYSIAGQGQCTACPVARSPLPCQNSRACCQ</sequence>
<proteinExistence type="predicted"/>
<name>A0A1V9ZD70_9STRA</name>
<keyword evidence="2" id="KW-1185">Reference proteome</keyword>
<dbReference type="Proteomes" id="UP000243217">
    <property type="component" value="Unassembled WGS sequence"/>
</dbReference>